<feature type="transmembrane region" description="Helical" evidence="7">
    <location>
        <begin position="240"/>
        <end position="262"/>
    </location>
</feature>
<dbReference type="InterPro" id="IPR000731">
    <property type="entry name" value="SSD"/>
</dbReference>
<feature type="transmembrane region" description="Helical" evidence="7">
    <location>
        <begin position="283"/>
        <end position="304"/>
    </location>
</feature>
<dbReference type="Gene3D" id="1.20.1640.10">
    <property type="entry name" value="Multidrug efflux transporter AcrB transmembrane domain"/>
    <property type="match status" value="2"/>
</dbReference>
<evidence type="ECO:0000256" key="2">
    <source>
        <dbReference type="ARBA" id="ARBA00010157"/>
    </source>
</evidence>
<feature type="transmembrane region" description="Helical" evidence="7">
    <location>
        <begin position="618"/>
        <end position="644"/>
    </location>
</feature>
<accession>A0ABP8T5M6</accession>
<evidence type="ECO:0000256" key="3">
    <source>
        <dbReference type="ARBA" id="ARBA00022475"/>
    </source>
</evidence>
<reference evidence="10" key="1">
    <citation type="journal article" date="2019" name="Int. J. Syst. Evol. Microbiol.">
        <title>The Global Catalogue of Microorganisms (GCM) 10K type strain sequencing project: providing services to taxonomists for standard genome sequencing and annotation.</title>
        <authorList>
            <consortium name="The Broad Institute Genomics Platform"/>
            <consortium name="The Broad Institute Genome Sequencing Center for Infectious Disease"/>
            <person name="Wu L."/>
            <person name="Ma J."/>
        </authorList>
    </citation>
    <scope>NUCLEOTIDE SEQUENCE [LARGE SCALE GENOMIC DNA]</scope>
    <source>
        <strain evidence="10">JCM 3175</strain>
    </source>
</reference>
<comment type="similarity">
    <text evidence="2">Belongs to the resistance-nodulation-cell division (RND) (TC 2.A.6) family. MmpL subfamily.</text>
</comment>
<keyword evidence="5 7" id="KW-1133">Transmembrane helix</keyword>
<evidence type="ECO:0000256" key="4">
    <source>
        <dbReference type="ARBA" id="ARBA00022692"/>
    </source>
</evidence>
<dbReference type="SUPFAM" id="SSF82866">
    <property type="entry name" value="Multidrug efflux transporter AcrB transmembrane domain"/>
    <property type="match status" value="2"/>
</dbReference>
<feature type="transmembrane region" description="Helical" evidence="7">
    <location>
        <begin position="204"/>
        <end position="228"/>
    </location>
</feature>
<evidence type="ECO:0000256" key="5">
    <source>
        <dbReference type="ARBA" id="ARBA00022989"/>
    </source>
</evidence>
<feature type="transmembrane region" description="Helical" evidence="7">
    <location>
        <begin position="379"/>
        <end position="400"/>
    </location>
</feature>
<dbReference type="EMBL" id="BAABGU010000056">
    <property type="protein sequence ID" value="GAA4580181.1"/>
    <property type="molecule type" value="Genomic_DNA"/>
</dbReference>
<comment type="subcellular location">
    <subcellularLocation>
        <location evidence="1">Cell membrane</location>
        <topology evidence="1">Multi-pass membrane protein</topology>
    </subcellularLocation>
</comment>
<dbReference type="Pfam" id="PF03176">
    <property type="entry name" value="MMPL"/>
    <property type="match status" value="2"/>
</dbReference>
<feature type="transmembrane region" description="Helical" evidence="7">
    <location>
        <begin position="24"/>
        <end position="42"/>
    </location>
</feature>
<keyword evidence="10" id="KW-1185">Reference proteome</keyword>
<sequence>MTTTPQAKPHKRLAGLPSGRRSKYGMLIFWLVLSAAAGPLAIKLTEVQNNDTLGALPATAEASRAVQRAEGAFPDSQKPLAVAVYVRESGLTDADRAKVDGDRTAFARYADGGRVPAPVASEDGQALLLSFPVAGDADQRADAVAEVKEQLTVDPPAGLRTALTGPAGAEDDVFDAFAGMDTTLLLATAATVAFLLLVTYRSPVLWLIPLITVAVANQLASAVVYLLAKHAGLAVDFQSQSILTVLVFGVGVDYALLLIARYREELRRHADRHAAMAVALRRSIGAIGASAATVAIGLLCLLATQLPSTRGLGPVGAVGIAAALLAMTTLLPAVLVIFGRWLFWPFVPRYSPDAVGLDVAAEHGLWRRIAGFAGRRPRAVWLGTAAALVILSFGIGNLSIGMPHDESFTKEVGSVTGQRMIEAHYPRGAVAPAEILAAAGPADQVVAAARTVPGVAEVGAPERSPDGRWVRIAAVLAHTPDSDAALDTVDRLRAAVHALPGAQALVGGDTAYLLDEERTVGRDNRVVVPLVLAVVFVILVLLLRALLAPLLLLASVVLSYAAAMGAAGLILDAMGYPKLFVGIPLQTFLFLVALGVDYTIFLATRAREETARLGHRQGVLHALTVTGGVITSAGVVLAATFGALSVLPLVPSVQSAVIIGVGVLLDTFLVRSLLVPALALHIGPRTWWPSALARPALRPVAAPPVERIPAAS</sequence>
<dbReference type="Proteomes" id="UP001500307">
    <property type="component" value="Unassembled WGS sequence"/>
</dbReference>
<feature type="transmembrane region" description="Helical" evidence="7">
    <location>
        <begin position="550"/>
        <end position="571"/>
    </location>
</feature>
<gene>
    <name evidence="9" type="ORF">GCM10023176_59260</name>
</gene>
<feature type="transmembrane region" description="Helical" evidence="7">
    <location>
        <begin position="526"/>
        <end position="543"/>
    </location>
</feature>
<evidence type="ECO:0000313" key="9">
    <source>
        <dbReference type="EMBL" id="GAA4580181.1"/>
    </source>
</evidence>
<keyword evidence="6 7" id="KW-0472">Membrane</keyword>
<dbReference type="InterPro" id="IPR050545">
    <property type="entry name" value="Mycobact_MmpL"/>
</dbReference>
<feature type="domain" description="SSD" evidence="8">
    <location>
        <begin position="172"/>
        <end position="337"/>
    </location>
</feature>
<dbReference type="PANTHER" id="PTHR33406:SF6">
    <property type="entry name" value="MEMBRANE PROTEIN YDGH-RELATED"/>
    <property type="match status" value="1"/>
</dbReference>
<evidence type="ECO:0000313" key="10">
    <source>
        <dbReference type="Proteomes" id="UP001500307"/>
    </source>
</evidence>
<dbReference type="PANTHER" id="PTHR33406">
    <property type="entry name" value="MEMBRANE PROTEIN MJ1562-RELATED"/>
    <property type="match status" value="1"/>
</dbReference>
<evidence type="ECO:0000256" key="1">
    <source>
        <dbReference type="ARBA" id="ARBA00004651"/>
    </source>
</evidence>
<evidence type="ECO:0000259" key="8">
    <source>
        <dbReference type="PROSITE" id="PS50156"/>
    </source>
</evidence>
<feature type="domain" description="SSD" evidence="8">
    <location>
        <begin position="551"/>
        <end position="681"/>
    </location>
</feature>
<keyword evidence="3" id="KW-1003">Cell membrane</keyword>
<organism evidence="9 10">
    <name type="scientific">Micromonospora coerulea</name>
    <dbReference type="NCBI Taxonomy" id="47856"/>
    <lineage>
        <taxon>Bacteria</taxon>
        <taxon>Bacillati</taxon>
        <taxon>Actinomycetota</taxon>
        <taxon>Actinomycetes</taxon>
        <taxon>Micromonosporales</taxon>
        <taxon>Micromonosporaceae</taxon>
        <taxon>Micromonospora</taxon>
    </lineage>
</organism>
<feature type="transmembrane region" description="Helical" evidence="7">
    <location>
        <begin position="583"/>
        <end position="606"/>
    </location>
</feature>
<dbReference type="PROSITE" id="PS50156">
    <property type="entry name" value="SSD"/>
    <property type="match status" value="2"/>
</dbReference>
<evidence type="ECO:0000256" key="6">
    <source>
        <dbReference type="ARBA" id="ARBA00023136"/>
    </source>
</evidence>
<dbReference type="InterPro" id="IPR004869">
    <property type="entry name" value="MMPL_dom"/>
</dbReference>
<proteinExistence type="inferred from homology"/>
<keyword evidence="4 7" id="KW-0812">Transmembrane</keyword>
<feature type="transmembrane region" description="Helical" evidence="7">
    <location>
        <begin position="656"/>
        <end position="680"/>
    </location>
</feature>
<protein>
    <submittedName>
        <fullName evidence="9">MMPL family transporter</fullName>
    </submittedName>
</protein>
<feature type="transmembrane region" description="Helical" evidence="7">
    <location>
        <begin position="176"/>
        <end position="197"/>
    </location>
</feature>
<feature type="transmembrane region" description="Helical" evidence="7">
    <location>
        <begin position="316"/>
        <end position="343"/>
    </location>
</feature>
<name>A0ABP8T5M6_9ACTN</name>
<evidence type="ECO:0000256" key="7">
    <source>
        <dbReference type="SAM" id="Phobius"/>
    </source>
</evidence>
<comment type="caution">
    <text evidence="9">The sequence shown here is derived from an EMBL/GenBank/DDBJ whole genome shotgun (WGS) entry which is preliminary data.</text>
</comment>